<proteinExistence type="predicted"/>
<sequence length="97" mass="10757">MIMDKTSSSNDEANSLHNVEGFVLEKLSTKLDPENSSTSIGELMDSIDNSMFPLLDQAIEDLIAQSLIHSEDGENYQITPDGINELEFRKKEAIPLS</sequence>
<dbReference type="Proteomes" id="UP000058925">
    <property type="component" value="Chromosome"/>
</dbReference>
<evidence type="ECO:0000313" key="1">
    <source>
        <dbReference type="EMBL" id="ALI35861.1"/>
    </source>
</evidence>
<accession>A0A654M015</accession>
<evidence type="ECO:0000313" key="2">
    <source>
        <dbReference type="Proteomes" id="UP000058925"/>
    </source>
</evidence>
<name>A0A654M015_9ARCH</name>
<keyword evidence="2" id="KW-1185">Reference proteome</keyword>
<protein>
    <recommendedName>
        <fullName evidence="3">ArnR1-like winged helix-turn-helix domain-containing protein</fullName>
    </recommendedName>
</protein>
<dbReference type="AlphaFoldDB" id="A0A654M015"/>
<dbReference type="KEGG" id="taa:NMY3_01658"/>
<evidence type="ECO:0008006" key="3">
    <source>
        <dbReference type="Google" id="ProtNLM"/>
    </source>
</evidence>
<organism evidence="1 2">
    <name type="scientific">Candidatus Nitrosocosmicus oleophilus</name>
    <dbReference type="NCBI Taxonomy" id="1353260"/>
    <lineage>
        <taxon>Archaea</taxon>
        <taxon>Nitrososphaerota</taxon>
        <taxon>Nitrososphaeria</taxon>
        <taxon>Nitrososphaerales</taxon>
        <taxon>Nitrososphaeraceae</taxon>
        <taxon>Candidatus Nitrosocosmicus</taxon>
    </lineage>
</organism>
<dbReference type="EMBL" id="CP012850">
    <property type="protein sequence ID" value="ALI35861.1"/>
    <property type="molecule type" value="Genomic_DNA"/>
</dbReference>
<reference evidence="2" key="1">
    <citation type="submission" date="2015-10" db="EMBL/GenBank/DDBJ databases">
        <title>Niche specialization of a soil ammonia-oxidizing archaeon, Candidatus Nitrosocosmicus oleophilus.</title>
        <authorList>
            <person name="Jung M.-Y."/>
            <person name="Rhee S.-K."/>
        </authorList>
    </citation>
    <scope>NUCLEOTIDE SEQUENCE [LARGE SCALE GENOMIC DNA]</scope>
    <source>
        <strain evidence="2">MY3</strain>
    </source>
</reference>
<gene>
    <name evidence="1" type="ORF">NMY3_01658</name>
</gene>